<feature type="signal peptide" evidence="2">
    <location>
        <begin position="1"/>
        <end position="16"/>
    </location>
</feature>
<dbReference type="GO" id="GO:0030246">
    <property type="term" value="F:carbohydrate binding"/>
    <property type="evidence" value="ECO:0007669"/>
    <property type="project" value="UniProtKB-KW"/>
</dbReference>
<dbReference type="Gene3D" id="3.10.100.10">
    <property type="entry name" value="Mannose-Binding Protein A, subunit A"/>
    <property type="match status" value="8"/>
</dbReference>
<feature type="domain" description="C-type lectin" evidence="3">
    <location>
        <begin position="878"/>
        <end position="996"/>
    </location>
</feature>
<reference evidence="4 5" key="1">
    <citation type="journal article" date="2019" name="Mol. Ecol. Resour.">
        <title>Chromosome-level genome assembly of Triplophysa tibetana, a fish adapted to the harsh high-altitude environment of the Tibetan Plateau.</title>
        <authorList>
            <person name="Yang X."/>
            <person name="Liu H."/>
            <person name="Ma Z."/>
            <person name="Zou Y."/>
            <person name="Zou M."/>
            <person name="Mao Y."/>
            <person name="Li X."/>
            <person name="Wang H."/>
            <person name="Chen T."/>
            <person name="Wang W."/>
            <person name="Yang R."/>
        </authorList>
    </citation>
    <scope>NUCLEOTIDE SEQUENCE [LARGE SCALE GENOMIC DNA]</scope>
    <source>
        <strain evidence="4">TTIB1903HZAU</strain>
        <tissue evidence="4">Muscle</tissue>
    </source>
</reference>
<evidence type="ECO:0000256" key="1">
    <source>
        <dbReference type="ARBA" id="ARBA00023157"/>
    </source>
</evidence>
<protein>
    <submittedName>
        <fullName evidence="4">C-type lectin domain family 10 member A MMGL</fullName>
    </submittedName>
</protein>
<dbReference type="InterPro" id="IPR016187">
    <property type="entry name" value="CTDL_fold"/>
</dbReference>
<sequence length="1052" mass="123918">MLPLLLLSGFIALTLCVPHQYIFVNEPKTWPDAQSYCRDKYTDLVTVENEQETVQLLNTVNNSIDLAWIGLYDDLNSWKWTLEDSEFLSQEQKQFRNWYKQEPVNYGGQSLCVYMYAYYGIWYPANCDNTLPFICYDERLNASTSYILVYQNKNWTEAQRYCREYHTDLVSVRNETENQKIRHSLKNYYYGNVWIGLYRTRSWSDQSNSTFSDWKTGEPNNAGNSEHCTAVSFNDSLWTDENCNYQLPFICYNVSSLASSRQYHFISENKSWSEAQTYCRQNYTDLATIDNMTEMNSVMNTVNGSYDGSAWIGQYDDVNSWRWSLDDDDFYQGGEIEFRNWNNQPDNSGGNELCVQMNYDGKWFDSSCEYTLPFVCYNRNNNTHSYIRVTESRTWTEARIYCRQYHTDLAYVRNQTENQKILEITGGNVWIGLYRNRIWSNGQTIKYVNWRPETPYSYQQPDNGNNVYRQWGNQHCTAVSLRHSGRWTDENCLSNMPFICYSRNCTQSSCSPRQFYFISVSKTWSEAQTYCRQNYTDLATIDNMTEMNNVMNTVNGSYDGSAWIGQYDDVNSWRWSLGNTELGGGFDSWYVQQPSNWNGQRLCVSMSYYRGWWSAESCSSSLPFVCFDGRQNATARYVLVYNYVNWTEAQRYCIEHHTDLVRIRNMTENERIQSFFSQSYSNVWIGLYRTRSWSDQSNSTFSDWRYGEPDNAGNTEHCTSVSFSDAGKWTDENCNNNLPFFCYNRSSLASSRQYHFISENKSWSEAQTYCRHYYTDLATIDNMTEMNSVMNTVNGSYNGSAWIGQYDDVNSWRWSLDDDDFYQGGEREFRNWYHEPDNYGGNDLCVYMLRDGSWFDLSCDNSLPFFCYDGRGNTSQRYIWVNQYRSWSEAQRYCKEFYTDLAIVRNETEHQQILNVTDSNSYYGWIGLYRNRLWSDQSNSSFTYWLPGTQYVYPQPDNGLYIPGLRGAQHCTAVSLQSLGQWTDESCFDRLPFFCYGDNYVVGLRLQVTSEEDLSTSRIEELVIIKLQEEFKRRGLPSNYTMNLRNYHKIAP</sequence>
<feature type="domain" description="C-type lectin" evidence="3">
    <location>
        <begin position="749"/>
        <end position="868"/>
    </location>
</feature>
<dbReference type="EMBL" id="SOYY01000006">
    <property type="protein sequence ID" value="KAA0719908.1"/>
    <property type="molecule type" value="Genomic_DNA"/>
</dbReference>
<keyword evidence="5" id="KW-1185">Reference proteome</keyword>
<accession>A0A5A9PDE2</accession>
<feature type="domain" description="C-type lectin" evidence="3">
    <location>
        <begin position="637"/>
        <end position="743"/>
    </location>
</feature>
<feature type="domain" description="C-type lectin" evidence="3">
    <location>
        <begin position="141"/>
        <end position="252"/>
    </location>
</feature>
<feature type="domain" description="C-type lectin" evidence="3">
    <location>
        <begin position="21"/>
        <end position="136"/>
    </location>
</feature>
<dbReference type="SMART" id="SM00034">
    <property type="entry name" value="CLECT"/>
    <property type="match status" value="8"/>
</dbReference>
<dbReference type="PROSITE" id="PS50041">
    <property type="entry name" value="C_TYPE_LECTIN_2"/>
    <property type="match status" value="8"/>
</dbReference>
<dbReference type="PANTHER" id="PTHR45784">
    <property type="entry name" value="C-TYPE LECTIN DOMAIN FAMILY 20 MEMBER A-RELATED"/>
    <property type="match status" value="1"/>
</dbReference>
<feature type="domain" description="C-type lectin" evidence="3">
    <location>
        <begin position="515"/>
        <end position="627"/>
    </location>
</feature>
<evidence type="ECO:0000313" key="5">
    <source>
        <dbReference type="Proteomes" id="UP000324632"/>
    </source>
</evidence>
<name>A0A5A9PDE2_9TELE</name>
<evidence type="ECO:0000256" key="2">
    <source>
        <dbReference type="SAM" id="SignalP"/>
    </source>
</evidence>
<dbReference type="InterPro" id="IPR016186">
    <property type="entry name" value="C-type_lectin-like/link_sf"/>
</dbReference>
<feature type="chain" id="PRO_5023053894" evidence="2">
    <location>
        <begin position="17"/>
        <end position="1052"/>
    </location>
</feature>
<dbReference type="PANTHER" id="PTHR45784:SF3">
    <property type="entry name" value="C-TYPE LECTIN DOMAIN FAMILY 4 MEMBER K-LIKE-RELATED"/>
    <property type="match status" value="1"/>
</dbReference>
<organism evidence="4 5">
    <name type="scientific">Triplophysa tibetana</name>
    <dbReference type="NCBI Taxonomy" id="1572043"/>
    <lineage>
        <taxon>Eukaryota</taxon>
        <taxon>Metazoa</taxon>
        <taxon>Chordata</taxon>
        <taxon>Craniata</taxon>
        <taxon>Vertebrata</taxon>
        <taxon>Euteleostomi</taxon>
        <taxon>Actinopterygii</taxon>
        <taxon>Neopterygii</taxon>
        <taxon>Teleostei</taxon>
        <taxon>Ostariophysi</taxon>
        <taxon>Cypriniformes</taxon>
        <taxon>Nemacheilidae</taxon>
        <taxon>Triplophysa</taxon>
    </lineage>
</organism>
<gene>
    <name evidence="4" type="ORF">E1301_Tti011665</name>
</gene>
<dbReference type="InterPro" id="IPR018378">
    <property type="entry name" value="C-type_lectin_CS"/>
</dbReference>
<dbReference type="CDD" id="cd03602">
    <property type="entry name" value="CLECT_1"/>
    <property type="match status" value="2"/>
</dbReference>
<dbReference type="SUPFAM" id="SSF56436">
    <property type="entry name" value="C-type lectin-like"/>
    <property type="match status" value="8"/>
</dbReference>
<dbReference type="Proteomes" id="UP000324632">
    <property type="component" value="Chromosome 6"/>
</dbReference>
<proteinExistence type="predicted"/>
<dbReference type="PROSITE" id="PS00615">
    <property type="entry name" value="C_TYPE_LECTIN_1"/>
    <property type="match status" value="1"/>
</dbReference>
<feature type="domain" description="C-type lectin" evidence="3">
    <location>
        <begin position="258"/>
        <end position="377"/>
    </location>
</feature>
<dbReference type="InterPro" id="IPR001304">
    <property type="entry name" value="C-type_lectin-like"/>
</dbReference>
<keyword evidence="4" id="KW-0430">Lectin</keyword>
<comment type="caution">
    <text evidence="4">The sequence shown here is derived from an EMBL/GenBank/DDBJ whole genome shotgun (WGS) entry which is preliminary data.</text>
</comment>
<dbReference type="AlphaFoldDB" id="A0A5A9PDE2"/>
<feature type="domain" description="C-type lectin" evidence="3">
    <location>
        <begin position="381"/>
        <end position="501"/>
    </location>
</feature>
<evidence type="ECO:0000259" key="3">
    <source>
        <dbReference type="PROSITE" id="PS50041"/>
    </source>
</evidence>
<dbReference type="Pfam" id="PF00059">
    <property type="entry name" value="Lectin_C"/>
    <property type="match status" value="8"/>
</dbReference>
<evidence type="ECO:0000313" key="4">
    <source>
        <dbReference type="EMBL" id="KAA0719908.1"/>
    </source>
</evidence>
<keyword evidence="1" id="KW-1015">Disulfide bond</keyword>
<keyword evidence="2" id="KW-0732">Signal</keyword>